<dbReference type="EMBL" id="SDPK01000011">
    <property type="protein sequence ID" value="TPH00778.1"/>
    <property type="molecule type" value="Genomic_DNA"/>
</dbReference>
<dbReference type="AlphaFoldDB" id="A0A502JMC3"/>
<organism evidence="2 3">
    <name type="scientific">Haemophilus haemolyticus</name>
    <dbReference type="NCBI Taxonomy" id="726"/>
    <lineage>
        <taxon>Bacteria</taxon>
        <taxon>Pseudomonadati</taxon>
        <taxon>Pseudomonadota</taxon>
        <taxon>Gammaproteobacteria</taxon>
        <taxon>Pasteurellales</taxon>
        <taxon>Pasteurellaceae</taxon>
        <taxon>Haemophilus</taxon>
    </lineage>
</organism>
<name>A0A502JMC3_HAEHA</name>
<dbReference type="InterPro" id="IPR025474">
    <property type="entry name" value="DUF4325"/>
</dbReference>
<dbReference type="Pfam" id="PF14213">
    <property type="entry name" value="DUF4325"/>
    <property type="match status" value="1"/>
</dbReference>
<protein>
    <submittedName>
        <fullName evidence="2">DUF4325 domain-containing protein</fullName>
    </submittedName>
</protein>
<evidence type="ECO:0000313" key="3">
    <source>
        <dbReference type="Proteomes" id="UP000317926"/>
    </source>
</evidence>
<comment type="caution">
    <text evidence="2">The sequence shown here is derived from an EMBL/GenBank/DDBJ whole genome shotgun (WGS) entry which is preliminary data.</text>
</comment>
<reference evidence="2 3" key="1">
    <citation type="submission" date="2019-01" db="EMBL/GenBank/DDBJ databases">
        <title>Comparative genomic analysis identifies haemin-independent Haemophilus haemolyticus: a formal re-classification of Haemophilus intermedius.</title>
        <authorList>
            <person name="Harris T.M."/>
            <person name="Price E.P."/>
            <person name="Sarovich D.S."/>
            <person name="Norskov-Lauritsen N."/>
            <person name="Beissbarth J."/>
            <person name="Chang A.B."/>
            <person name="Smith-Vaughan H.C."/>
        </authorList>
    </citation>
    <scope>NUCLEOTIDE SEQUENCE [LARGE SCALE GENOMIC DNA]</scope>
    <source>
        <strain evidence="2 3">PN24</strain>
    </source>
</reference>
<gene>
    <name evidence="2" type="ORF">EUX55_02905</name>
</gene>
<dbReference type="Proteomes" id="UP000317926">
    <property type="component" value="Unassembled WGS sequence"/>
</dbReference>
<evidence type="ECO:0000259" key="1">
    <source>
        <dbReference type="Pfam" id="PF14213"/>
    </source>
</evidence>
<sequence>MKEIKINVCKEFSADPWGRHISDNPLSSGEAFRKNFLVKAFTENDKVTVDFSDLEYIPDSSFLGESFVGLVKENGFSYDDVLNKLDILPKDGFYPELINRLITLAKNEKVIF</sequence>
<proteinExistence type="predicted"/>
<feature type="domain" description="DUF4325" evidence="1">
    <location>
        <begin position="28"/>
        <end position="85"/>
    </location>
</feature>
<evidence type="ECO:0000313" key="2">
    <source>
        <dbReference type="EMBL" id="TPH00778.1"/>
    </source>
</evidence>
<accession>A0A502JMC3</accession>
<dbReference type="RefSeq" id="WP_140518878.1">
    <property type="nucleotide sequence ID" value="NZ_JACBKC010000011.1"/>
</dbReference>